<name>A0ACC1S5U2_9HYPO</name>
<organism evidence="1 2">
    <name type="scientific">Fusarium decemcellulare</name>
    <dbReference type="NCBI Taxonomy" id="57161"/>
    <lineage>
        <taxon>Eukaryota</taxon>
        <taxon>Fungi</taxon>
        <taxon>Dikarya</taxon>
        <taxon>Ascomycota</taxon>
        <taxon>Pezizomycotina</taxon>
        <taxon>Sordariomycetes</taxon>
        <taxon>Hypocreomycetidae</taxon>
        <taxon>Hypocreales</taxon>
        <taxon>Nectriaceae</taxon>
        <taxon>Fusarium</taxon>
        <taxon>Fusarium decemcellulare species complex</taxon>
    </lineage>
</organism>
<dbReference type="EMBL" id="JANRMS010000946">
    <property type="protein sequence ID" value="KAJ3532580.1"/>
    <property type="molecule type" value="Genomic_DNA"/>
</dbReference>
<evidence type="ECO:0000313" key="2">
    <source>
        <dbReference type="Proteomes" id="UP001148629"/>
    </source>
</evidence>
<dbReference type="Proteomes" id="UP001148629">
    <property type="component" value="Unassembled WGS sequence"/>
</dbReference>
<accession>A0ACC1S5U2</accession>
<protein>
    <submittedName>
        <fullName evidence="1">Uncharacterized protein</fullName>
    </submittedName>
</protein>
<keyword evidence="2" id="KW-1185">Reference proteome</keyword>
<gene>
    <name evidence="1" type="ORF">NM208_g8378</name>
</gene>
<comment type="caution">
    <text evidence="1">The sequence shown here is derived from an EMBL/GenBank/DDBJ whole genome shotgun (WGS) entry which is preliminary data.</text>
</comment>
<sequence>MDKAPQTRCKNCLGSLFTKIAVGLILIRYHHLHKDADPPFSPVVHHAVEQTSEPRWSIPASPPKSGSGDGVAPTLEISIYGVDIDAVAGWLGSYGGEDSTSDISRGIWAGTVGTRRLLKLFDKYNIKASWFIPGHSLETFPEECAMVRDAGHEIGLHGYSHENPVDMTPEQQRDVLDKTWKLLTDFCGKPPRGSVAPWWETSAEGTELLLSYGIEYDHSMLHHDCQAYWLRTGDSWTKIDYTKKAEEWMKPLVKGKETGLVEIPGSWYIDDLPPMMFIKNSANSHGWVNPRDVEDIWKDHFDYFYREYDEFIFPMTIHPDVSGRPHVLLMHERIIEHINKHEGVEWVTMAEMADHFKSKNPAPQGGLMPASKEEVMKKYEEWKKSQA</sequence>
<reference evidence="1" key="1">
    <citation type="submission" date="2022-08" db="EMBL/GenBank/DDBJ databases">
        <title>Genome Sequence of Fusarium decemcellulare.</title>
        <authorList>
            <person name="Buettner E."/>
        </authorList>
    </citation>
    <scope>NUCLEOTIDE SEQUENCE</scope>
    <source>
        <strain evidence="1">Babe19</strain>
    </source>
</reference>
<proteinExistence type="predicted"/>
<evidence type="ECO:0000313" key="1">
    <source>
        <dbReference type="EMBL" id="KAJ3532580.1"/>
    </source>
</evidence>